<protein>
    <recommendedName>
        <fullName evidence="3">WXG100 family type VII secretion target</fullName>
    </recommendedName>
</protein>
<dbReference type="Gene3D" id="1.10.287.1060">
    <property type="entry name" value="ESAT-6-like"/>
    <property type="match status" value="1"/>
</dbReference>
<accession>A0A7W3Z9G5</accession>
<organism evidence="1 2">
    <name type="scientific">Amycolatopsis dendrobii</name>
    <dbReference type="NCBI Taxonomy" id="2760662"/>
    <lineage>
        <taxon>Bacteria</taxon>
        <taxon>Bacillati</taxon>
        <taxon>Actinomycetota</taxon>
        <taxon>Actinomycetes</taxon>
        <taxon>Pseudonocardiales</taxon>
        <taxon>Pseudonocardiaceae</taxon>
        <taxon>Amycolatopsis</taxon>
    </lineage>
</organism>
<dbReference type="AlphaFoldDB" id="A0A7W3Z9G5"/>
<gene>
    <name evidence="1" type="ORF">H4281_06275</name>
</gene>
<evidence type="ECO:0008006" key="3">
    <source>
        <dbReference type="Google" id="ProtNLM"/>
    </source>
</evidence>
<comment type="caution">
    <text evidence="1">The sequence shown here is derived from an EMBL/GenBank/DDBJ whole genome shotgun (WGS) entry which is preliminary data.</text>
</comment>
<evidence type="ECO:0000313" key="2">
    <source>
        <dbReference type="Proteomes" id="UP000526734"/>
    </source>
</evidence>
<dbReference type="InterPro" id="IPR036689">
    <property type="entry name" value="ESAT-6-like_sf"/>
</dbReference>
<reference evidence="1 2" key="1">
    <citation type="submission" date="2020-08" db="EMBL/GenBank/DDBJ databases">
        <title>Amycolatopsis sp. nov. DR6-1 isolated from Dendrobium heterocarpum.</title>
        <authorList>
            <person name="Tedsree N."/>
            <person name="Kuncharoen N."/>
            <person name="Likhitwitayawuid K."/>
            <person name="Tanasupawat S."/>
        </authorList>
    </citation>
    <scope>NUCLEOTIDE SEQUENCE [LARGE SCALE GENOMIC DNA]</scope>
    <source>
        <strain evidence="1 2">DR6-1</strain>
    </source>
</reference>
<sequence>MRRPPMSGDPGFDQAAEVLSRIRRTTGDLGAVLAELESAVEPEVAGWPAAARARYREAKREWATALDRMPECLDRAAQAFREISGPEPKRGL</sequence>
<evidence type="ECO:0000313" key="1">
    <source>
        <dbReference type="EMBL" id="MBB1152729.1"/>
    </source>
</evidence>
<dbReference type="EMBL" id="JACGZW010000002">
    <property type="protein sequence ID" value="MBB1152729.1"/>
    <property type="molecule type" value="Genomic_DNA"/>
</dbReference>
<name>A0A7W3Z9G5_9PSEU</name>
<proteinExistence type="predicted"/>
<dbReference type="Proteomes" id="UP000526734">
    <property type="component" value="Unassembled WGS sequence"/>
</dbReference>
<dbReference type="SUPFAM" id="SSF140453">
    <property type="entry name" value="EsxAB dimer-like"/>
    <property type="match status" value="1"/>
</dbReference>
<keyword evidence="2" id="KW-1185">Reference proteome</keyword>